<sequence length="844" mass="96555">MKKTLLLFIALTAMIMLSFSVVRADISLNLYYNGEIHSLKNTVVNQNGRYFLDADEIAQILGLKLKADFSNQTLSIDDGKAISTYSARPLDRSIVTLASYNPNMPEIINEKFYFPFEFIEEKFNLTVKYDKEYGSVYFLKGNDLKNFKNITHGYLLKIPSHSSIDLSGPFDNFNDNSVVLIDKKGEFSYSINCDKLDSTSIAGMRLILNDYTSSDEQIFNAISNYTKSYFRAMQALYKNEFLFGKTDAALSESNMKVFADYSENIYGQLSNVVLYNTIKSNKYSTSEETHIMITIPIYSNMSIYTININGKRGFLTQDNISKIHELLNALKIPNLPNSKSSLKVFNHIKTIKDVNLGIYPVLSDSNIEYTEYRNLQQNYKIQYPSTFMPYLQNSIVDSLGSISFKVDYNTHIAISTEAIQDPDTCIQERLNLIKSSPSVKTDTVEEGNSLLSDRNFHYIKYEMKEGPDLYYIQDYYTIYCSKLYRIELNSRLSKPSDAVVDEFIKIVKSIEFLEPAENLFSAEVSLKKYLNEYEGYSFSYPDTWELKNKSTDINFDRFSIVSPEYSGPLDICINESESLIDASTEELLRLFGGNDAELLTNYATNYYAPYGTKNTKILNTTSKVENGIIYIYKLINFLDEGQRHKLGYSVDIIRKGKIYSLFLSVSDYLCSNGSLIDKELGQAINAIVESFTLEETEESLKRESMGETRNRKVVFLENCFKLILGRSTILTHARTLDSNDDILVQISNCKEAGTYRLKFDYEGKNFEIISAVMQKDAVNSSELKLREMYGKKLVHSIIPDYENMTITIRYSDGIDLPVSEKSYFIDVIPSEDALIFAWQETILL</sequence>
<comment type="caution">
    <text evidence="3">The sequence shown here is derived from an EMBL/GenBank/DDBJ whole genome shotgun (WGS) entry which is preliminary data.</text>
</comment>
<proteinExistence type="predicted"/>
<evidence type="ECO:0000259" key="1">
    <source>
        <dbReference type="Pfam" id="PF01789"/>
    </source>
</evidence>
<reference evidence="3" key="1">
    <citation type="journal article" date="2014" name="Genome Announc.">
        <title>Draft Genome Sequence of Clostridium straminisolvens Strain JCM 21531T, Isolated from a Cellulose-Degrading Bacterial Community.</title>
        <authorList>
            <person name="Yuki M."/>
            <person name="Oshima K."/>
            <person name="Suda W."/>
            <person name="Sakamoto M."/>
            <person name="Kitamura K."/>
            <person name="Iida T."/>
            <person name="Hattori M."/>
            <person name="Ohkuma M."/>
        </authorList>
    </citation>
    <scope>NUCLEOTIDE SEQUENCE [LARGE SCALE GENOMIC DNA]</scope>
    <source>
        <strain evidence="3">JCM 21531</strain>
    </source>
</reference>
<feature type="domain" description="Copper amine oxidase-like N-terminal" evidence="2">
    <location>
        <begin position="36"/>
        <end position="137"/>
    </location>
</feature>
<keyword evidence="4" id="KW-1185">Reference proteome</keyword>
<organism evidence="3 4">
    <name type="scientific">Acetivibrio straminisolvens JCM 21531</name>
    <dbReference type="NCBI Taxonomy" id="1294263"/>
    <lineage>
        <taxon>Bacteria</taxon>
        <taxon>Bacillati</taxon>
        <taxon>Bacillota</taxon>
        <taxon>Clostridia</taxon>
        <taxon>Eubacteriales</taxon>
        <taxon>Oscillospiraceae</taxon>
        <taxon>Acetivibrio</taxon>
    </lineage>
</organism>
<dbReference type="STRING" id="1294263.JCM21531_1770"/>
<evidence type="ECO:0000259" key="2">
    <source>
        <dbReference type="Pfam" id="PF07833"/>
    </source>
</evidence>
<dbReference type="GO" id="GO:0009654">
    <property type="term" value="C:photosystem II oxygen evolving complex"/>
    <property type="evidence" value="ECO:0007669"/>
    <property type="project" value="InterPro"/>
</dbReference>
<protein>
    <recommendedName>
        <fullName evidence="5">Copper amine oxidase-like N-terminal domain-containing protein</fullName>
    </recommendedName>
</protein>
<dbReference type="GO" id="GO:0019898">
    <property type="term" value="C:extrinsic component of membrane"/>
    <property type="evidence" value="ECO:0007669"/>
    <property type="project" value="InterPro"/>
</dbReference>
<dbReference type="Proteomes" id="UP000019109">
    <property type="component" value="Unassembled WGS sequence"/>
</dbReference>
<dbReference type="GO" id="GO:0015979">
    <property type="term" value="P:photosynthesis"/>
    <property type="evidence" value="ECO:0007669"/>
    <property type="project" value="InterPro"/>
</dbReference>
<accession>W4V581</accession>
<dbReference type="EMBL" id="BAVR01000017">
    <property type="protein sequence ID" value="GAE88332.1"/>
    <property type="molecule type" value="Genomic_DNA"/>
</dbReference>
<dbReference type="Pfam" id="PF07833">
    <property type="entry name" value="Cu_amine_oxidN1"/>
    <property type="match status" value="1"/>
</dbReference>
<dbReference type="Gene3D" id="3.40.1000.10">
    <property type="entry name" value="Mog1/PsbP, alpha/beta/alpha sandwich"/>
    <property type="match status" value="1"/>
</dbReference>
<dbReference type="InterPro" id="IPR002683">
    <property type="entry name" value="PsbP_C"/>
</dbReference>
<dbReference type="RefSeq" id="WP_243467315.1">
    <property type="nucleotide sequence ID" value="NZ_BAVR01000017.1"/>
</dbReference>
<evidence type="ECO:0008006" key="5">
    <source>
        <dbReference type="Google" id="ProtNLM"/>
    </source>
</evidence>
<dbReference type="InterPro" id="IPR012854">
    <property type="entry name" value="Cu_amine_oxidase-like_N"/>
</dbReference>
<evidence type="ECO:0000313" key="3">
    <source>
        <dbReference type="EMBL" id="GAE88332.1"/>
    </source>
</evidence>
<dbReference type="AlphaFoldDB" id="W4V581"/>
<dbReference type="GO" id="GO:0005509">
    <property type="term" value="F:calcium ion binding"/>
    <property type="evidence" value="ECO:0007669"/>
    <property type="project" value="InterPro"/>
</dbReference>
<dbReference type="Pfam" id="PF01789">
    <property type="entry name" value="PsbP"/>
    <property type="match status" value="1"/>
</dbReference>
<feature type="domain" description="PsbP C-terminal" evidence="1">
    <location>
        <begin position="526"/>
        <end position="692"/>
    </location>
</feature>
<evidence type="ECO:0000313" key="4">
    <source>
        <dbReference type="Proteomes" id="UP000019109"/>
    </source>
</evidence>
<name>W4V581_9FIRM</name>
<gene>
    <name evidence="3" type="ORF">JCM21531_1770</name>
</gene>